<accession>A0A6U2HMW5</accession>
<feature type="domain" description="PH" evidence="2">
    <location>
        <begin position="24"/>
        <end position="135"/>
    </location>
</feature>
<gene>
    <name evidence="3" type="ORF">HAND1043_LOCUS12762</name>
</gene>
<dbReference type="SUPFAM" id="SSF50729">
    <property type="entry name" value="PH domain-like"/>
    <property type="match status" value="1"/>
</dbReference>
<dbReference type="InterPro" id="IPR011993">
    <property type="entry name" value="PH-like_dom_sf"/>
</dbReference>
<proteinExistence type="predicted"/>
<protein>
    <recommendedName>
        <fullName evidence="2">PH domain-containing protein</fullName>
    </recommendedName>
</protein>
<name>A0A6U2HMW5_HEMAN</name>
<dbReference type="Gene3D" id="2.30.29.30">
    <property type="entry name" value="Pleckstrin-homology domain (PH domain)/Phosphotyrosine-binding domain (PTB)"/>
    <property type="match status" value="1"/>
</dbReference>
<dbReference type="PROSITE" id="PS50003">
    <property type="entry name" value="PH_DOMAIN"/>
    <property type="match status" value="1"/>
</dbReference>
<dbReference type="Pfam" id="PF00169">
    <property type="entry name" value="PH"/>
    <property type="match status" value="1"/>
</dbReference>
<sequence length="211" mass="23812">MSGQISIGRPKAGDETEAMRRPDSFHVEGGLWKLGKRWNVNAKAGLWHKKFAILHDKTFHVYESQRSFHDGEPSRRVPLQGATIQRLDEADGVRATPSCFIIGVSDPFEARCHIFAVSTEESRTHWIECMEDAAKAQKGRHASMPDISAEDRAGAMSKLEATGEDGAVVDALEIEMRRKSRIQSYITEMQEEEKNQKKFERRKSLLWGGGQ</sequence>
<evidence type="ECO:0000259" key="2">
    <source>
        <dbReference type="PROSITE" id="PS50003"/>
    </source>
</evidence>
<dbReference type="SMART" id="SM00233">
    <property type="entry name" value="PH"/>
    <property type="match status" value="1"/>
</dbReference>
<feature type="compositionally biased region" description="Basic and acidic residues" evidence="1">
    <location>
        <begin position="11"/>
        <end position="20"/>
    </location>
</feature>
<organism evidence="3">
    <name type="scientific">Hemiselmis andersenii</name>
    <name type="common">Cryptophyte alga</name>
    <dbReference type="NCBI Taxonomy" id="464988"/>
    <lineage>
        <taxon>Eukaryota</taxon>
        <taxon>Cryptophyceae</taxon>
        <taxon>Cryptomonadales</taxon>
        <taxon>Hemiselmidaceae</taxon>
        <taxon>Hemiselmis</taxon>
    </lineage>
</organism>
<feature type="region of interest" description="Disordered" evidence="1">
    <location>
        <begin position="1"/>
        <end position="20"/>
    </location>
</feature>
<dbReference type="AlphaFoldDB" id="A0A6U2HMW5"/>
<dbReference type="InterPro" id="IPR001849">
    <property type="entry name" value="PH_domain"/>
</dbReference>
<reference evidence="3" key="1">
    <citation type="submission" date="2021-01" db="EMBL/GenBank/DDBJ databases">
        <authorList>
            <person name="Corre E."/>
            <person name="Pelletier E."/>
            <person name="Niang G."/>
            <person name="Scheremetjew M."/>
            <person name="Finn R."/>
            <person name="Kale V."/>
            <person name="Holt S."/>
            <person name="Cochrane G."/>
            <person name="Meng A."/>
            <person name="Brown T."/>
            <person name="Cohen L."/>
        </authorList>
    </citation>
    <scope>NUCLEOTIDE SEQUENCE</scope>
    <source>
        <strain evidence="3">CCMP441</strain>
    </source>
</reference>
<dbReference type="EMBL" id="HBFK01020668">
    <property type="protein sequence ID" value="CAD8746265.1"/>
    <property type="molecule type" value="Transcribed_RNA"/>
</dbReference>
<feature type="region of interest" description="Disordered" evidence="1">
    <location>
        <begin position="190"/>
        <end position="211"/>
    </location>
</feature>
<evidence type="ECO:0000256" key="1">
    <source>
        <dbReference type="SAM" id="MobiDB-lite"/>
    </source>
</evidence>
<evidence type="ECO:0000313" key="3">
    <source>
        <dbReference type="EMBL" id="CAD8746265.1"/>
    </source>
</evidence>
<dbReference type="CDD" id="cd00821">
    <property type="entry name" value="PH"/>
    <property type="match status" value="1"/>
</dbReference>